<reference evidence="3" key="1">
    <citation type="submission" date="2016-10" db="EMBL/GenBank/DDBJ databases">
        <authorList>
            <person name="Varghese N."/>
            <person name="Submissions S."/>
        </authorList>
    </citation>
    <scope>NUCLEOTIDE SEQUENCE [LARGE SCALE GENOMIC DNA]</scope>
    <source>
        <strain evidence="3">DSM 24767</strain>
    </source>
</reference>
<feature type="transmembrane region" description="Helical" evidence="1">
    <location>
        <begin position="54"/>
        <end position="72"/>
    </location>
</feature>
<feature type="transmembrane region" description="Helical" evidence="1">
    <location>
        <begin position="26"/>
        <end position="42"/>
    </location>
</feature>
<proteinExistence type="predicted"/>
<dbReference type="RefSeq" id="WP_090378364.1">
    <property type="nucleotide sequence ID" value="NZ_FNLC01000001.1"/>
</dbReference>
<protein>
    <submittedName>
        <fullName evidence="2">Uncharacterized protein</fullName>
    </submittedName>
</protein>
<evidence type="ECO:0000313" key="3">
    <source>
        <dbReference type="Proteomes" id="UP000198848"/>
    </source>
</evidence>
<accession>A0A1H1BK36</accession>
<evidence type="ECO:0000313" key="2">
    <source>
        <dbReference type="EMBL" id="SDQ52318.1"/>
    </source>
</evidence>
<dbReference type="STRING" id="1095778.SAMN04489842_1069"/>
<dbReference type="EMBL" id="FNLC01000001">
    <property type="protein sequence ID" value="SDQ52318.1"/>
    <property type="molecule type" value="Genomic_DNA"/>
</dbReference>
<dbReference type="AlphaFoldDB" id="A0A1H1BK36"/>
<evidence type="ECO:0000256" key="1">
    <source>
        <dbReference type="SAM" id="Phobius"/>
    </source>
</evidence>
<keyword evidence="3" id="KW-1185">Reference proteome</keyword>
<keyword evidence="1" id="KW-1133">Transmembrane helix</keyword>
<gene>
    <name evidence="2" type="ORF">SAMN04489842_1069</name>
</gene>
<sequence length="153" mass="17129">MTLHLLEWFRDEDGDWTVPDGREGELLVLLVFLPVVGAYAHLRFDFGWPQGTAQWIVATLGLFGGYLYAIHVREYVLRYVSTDYSWLTPFLLFGSGIAGLGEYVLRRPSILLPCLVAGGTVLVVYSLWLLSPFQDGLEPARRGVEPPSAVELD</sequence>
<keyword evidence="1" id="KW-0812">Transmembrane</keyword>
<feature type="transmembrane region" description="Helical" evidence="1">
    <location>
        <begin position="84"/>
        <end position="105"/>
    </location>
</feature>
<feature type="transmembrane region" description="Helical" evidence="1">
    <location>
        <begin position="110"/>
        <end position="130"/>
    </location>
</feature>
<name>A0A1H1BK36_NATTX</name>
<dbReference type="Proteomes" id="UP000198848">
    <property type="component" value="Unassembled WGS sequence"/>
</dbReference>
<organism evidence="2 3">
    <name type="scientific">Natronobacterium texcoconense</name>
    <dbReference type="NCBI Taxonomy" id="1095778"/>
    <lineage>
        <taxon>Archaea</taxon>
        <taxon>Methanobacteriati</taxon>
        <taxon>Methanobacteriota</taxon>
        <taxon>Stenosarchaea group</taxon>
        <taxon>Halobacteria</taxon>
        <taxon>Halobacteriales</taxon>
        <taxon>Natrialbaceae</taxon>
        <taxon>Natronobacterium</taxon>
    </lineage>
</organism>
<dbReference type="OrthoDB" id="186921at2157"/>
<keyword evidence="1" id="KW-0472">Membrane</keyword>